<evidence type="ECO:0000313" key="2">
    <source>
        <dbReference type="EMBL" id="OLQ12901.1"/>
    </source>
</evidence>
<name>A0A1Q9EZQ3_SYMMI</name>
<evidence type="ECO:0000256" key="1">
    <source>
        <dbReference type="SAM" id="MobiDB-lite"/>
    </source>
</evidence>
<reference evidence="2 3" key="1">
    <citation type="submission" date="2016-02" db="EMBL/GenBank/DDBJ databases">
        <title>Genome analysis of coral dinoflagellate symbionts highlights evolutionary adaptations to a symbiotic lifestyle.</title>
        <authorList>
            <person name="Aranda M."/>
            <person name="Li Y."/>
            <person name="Liew Y.J."/>
            <person name="Baumgarten S."/>
            <person name="Simakov O."/>
            <person name="Wilson M."/>
            <person name="Piel J."/>
            <person name="Ashoor H."/>
            <person name="Bougouffa S."/>
            <person name="Bajic V.B."/>
            <person name="Ryu T."/>
            <person name="Ravasi T."/>
            <person name="Bayer T."/>
            <person name="Micklem G."/>
            <person name="Kim H."/>
            <person name="Bhak J."/>
            <person name="Lajeunesse T.C."/>
            <person name="Voolstra C.R."/>
        </authorList>
    </citation>
    <scope>NUCLEOTIDE SEQUENCE [LARGE SCALE GENOMIC DNA]</scope>
    <source>
        <strain evidence="2 3">CCMP2467</strain>
    </source>
</reference>
<keyword evidence="3" id="KW-1185">Reference proteome</keyword>
<accession>A0A1Q9EZQ3</accession>
<comment type="caution">
    <text evidence="2">The sequence shown here is derived from an EMBL/GenBank/DDBJ whole genome shotgun (WGS) entry which is preliminary data.</text>
</comment>
<dbReference type="Proteomes" id="UP000186817">
    <property type="component" value="Unassembled WGS sequence"/>
</dbReference>
<feature type="region of interest" description="Disordered" evidence="1">
    <location>
        <begin position="1"/>
        <end position="22"/>
    </location>
</feature>
<dbReference type="AlphaFoldDB" id="A0A1Q9EZQ3"/>
<gene>
    <name evidence="2" type="ORF">AK812_SmicGene3155</name>
</gene>
<proteinExistence type="predicted"/>
<protein>
    <submittedName>
        <fullName evidence="2">Uncharacterized protein</fullName>
    </submittedName>
</protein>
<organism evidence="2 3">
    <name type="scientific">Symbiodinium microadriaticum</name>
    <name type="common">Dinoflagellate</name>
    <name type="synonym">Zooxanthella microadriatica</name>
    <dbReference type="NCBI Taxonomy" id="2951"/>
    <lineage>
        <taxon>Eukaryota</taxon>
        <taxon>Sar</taxon>
        <taxon>Alveolata</taxon>
        <taxon>Dinophyceae</taxon>
        <taxon>Suessiales</taxon>
        <taxon>Symbiodiniaceae</taxon>
        <taxon>Symbiodinium</taxon>
    </lineage>
</organism>
<sequence>MMAAAPSSLPLQRGEQTSDNGEVQIRLYRTLEDEVSLRQQEESYPPPNWVPKPKVQQDGWTYVSLWSTSQAWYPVRCPHISLGKLQLRDQVEDSIRRYCRQTSTRSLL</sequence>
<evidence type="ECO:0000313" key="3">
    <source>
        <dbReference type="Proteomes" id="UP000186817"/>
    </source>
</evidence>
<dbReference type="EMBL" id="LSRX01000036">
    <property type="protein sequence ID" value="OLQ12901.1"/>
    <property type="molecule type" value="Genomic_DNA"/>
</dbReference>